<dbReference type="AlphaFoldDB" id="A0A3G9J7F0"/>
<reference evidence="10 11" key="1">
    <citation type="submission" date="2018-11" db="EMBL/GenBank/DDBJ databases">
        <title>Novel Erysipelotrichaceae bacterium isolated from small intestine of a swine.</title>
        <authorList>
            <person name="Kim J.S."/>
            <person name="Choe H."/>
            <person name="Lee Y.R."/>
            <person name="Kim K.M."/>
            <person name="Park D.S."/>
        </authorList>
    </citation>
    <scope>NUCLEOTIDE SEQUENCE [LARGE SCALE GENOMIC DNA]</scope>
    <source>
        <strain evidence="10 11">SG0102</strain>
    </source>
</reference>
<gene>
    <name evidence="8 10" type="primary">pgi</name>
    <name evidence="10" type="ORF">SG0102_20510</name>
</gene>
<dbReference type="InterPro" id="IPR035476">
    <property type="entry name" value="SIS_PGI_1"/>
</dbReference>
<dbReference type="OrthoDB" id="140919at2"/>
<dbReference type="PANTHER" id="PTHR11469">
    <property type="entry name" value="GLUCOSE-6-PHOSPHATE ISOMERASE"/>
    <property type="match status" value="1"/>
</dbReference>
<evidence type="ECO:0000256" key="4">
    <source>
        <dbReference type="ARBA" id="ARBA00022490"/>
    </source>
</evidence>
<evidence type="ECO:0000256" key="1">
    <source>
        <dbReference type="ARBA" id="ARBA00004926"/>
    </source>
</evidence>
<comment type="pathway">
    <text evidence="8">Carbohydrate biosynthesis; gluconeogenesis.</text>
</comment>
<dbReference type="GO" id="GO:0006094">
    <property type="term" value="P:gluconeogenesis"/>
    <property type="evidence" value="ECO:0007669"/>
    <property type="project" value="UniProtKB-UniRule"/>
</dbReference>
<dbReference type="HAMAP" id="MF_00473">
    <property type="entry name" value="G6P_isomerase"/>
    <property type="match status" value="1"/>
</dbReference>
<feature type="active site" evidence="8">
    <location>
        <position position="413"/>
    </location>
</feature>
<dbReference type="Gene3D" id="3.40.50.10490">
    <property type="entry name" value="Glucose-6-phosphate isomerase like protein, domain 1"/>
    <property type="match status" value="2"/>
</dbReference>
<comment type="catalytic activity">
    <reaction evidence="7 8 9">
        <text>alpha-D-glucose 6-phosphate = beta-D-fructose 6-phosphate</text>
        <dbReference type="Rhea" id="RHEA:11816"/>
        <dbReference type="ChEBI" id="CHEBI:57634"/>
        <dbReference type="ChEBI" id="CHEBI:58225"/>
        <dbReference type="EC" id="5.3.1.9"/>
    </reaction>
</comment>
<evidence type="ECO:0000256" key="3">
    <source>
        <dbReference type="ARBA" id="ARBA00022432"/>
    </source>
</evidence>
<dbReference type="GO" id="GO:0004347">
    <property type="term" value="F:glucose-6-phosphate isomerase activity"/>
    <property type="evidence" value="ECO:0007669"/>
    <property type="project" value="UniProtKB-UniRule"/>
</dbReference>
<organism evidence="10 11">
    <name type="scientific">Intestinibaculum porci</name>
    <dbReference type="NCBI Taxonomy" id="2487118"/>
    <lineage>
        <taxon>Bacteria</taxon>
        <taxon>Bacillati</taxon>
        <taxon>Bacillota</taxon>
        <taxon>Erysipelotrichia</taxon>
        <taxon>Erysipelotrichales</taxon>
        <taxon>Erysipelotrichaceae</taxon>
        <taxon>Intestinibaculum</taxon>
    </lineage>
</organism>
<dbReference type="InterPro" id="IPR001672">
    <property type="entry name" value="G6P_Isomerase"/>
</dbReference>
<dbReference type="EC" id="5.3.1.9" evidence="8"/>
<dbReference type="Proteomes" id="UP000268059">
    <property type="component" value="Chromosome"/>
</dbReference>
<dbReference type="PROSITE" id="PS51463">
    <property type="entry name" value="P_GLUCOSE_ISOMERASE_3"/>
    <property type="match status" value="1"/>
</dbReference>
<evidence type="ECO:0000256" key="8">
    <source>
        <dbReference type="HAMAP-Rule" id="MF_00473"/>
    </source>
</evidence>
<dbReference type="GO" id="GO:0051156">
    <property type="term" value="P:glucose 6-phosphate metabolic process"/>
    <property type="evidence" value="ECO:0007669"/>
    <property type="project" value="TreeGrafter"/>
</dbReference>
<feature type="active site" description="Proton donor" evidence="8">
    <location>
        <position position="277"/>
    </location>
</feature>
<dbReference type="NCBIfam" id="NF010697">
    <property type="entry name" value="PRK14097.1"/>
    <property type="match status" value="1"/>
</dbReference>
<dbReference type="UniPathway" id="UPA00138"/>
<comment type="pathway">
    <text evidence="1 8 9">Carbohydrate degradation; glycolysis; D-glyceraldehyde 3-phosphate and glycerone phosphate from D-glucose: step 2/4.</text>
</comment>
<dbReference type="KEGG" id="ebm:SG0102_20510"/>
<name>A0A3G9J7F0_9FIRM</name>
<dbReference type="CDD" id="cd05016">
    <property type="entry name" value="SIS_PGI_2"/>
    <property type="match status" value="1"/>
</dbReference>
<keyword evidence="4 8" id="KW-0963">Cytoplasm</keyword>
<dbReference type="GO" id="GO:0048029">
    <property type="term" value="F:monosaccharide binding"/>
    <property type="evidence" value="ECO:0007669"/>
    <property type="project" value="TreeGrafter"/>
</dbReference>
<comment type="subcellular location">
    <subcellularLocation>
        <location evidence="8">Cytoplasm</location>
    </subcellularLocation>
</comment>
<comment type="similarity">
    <text evidence="2 8 9">Belongs to the GPI family.</text>
</comment>
<evidence type="ECO:0000313" key="11">
    <source>
        <dbReference type="Proteomes" id="UP000268059"/>
    </source>
</evidence>
<dbReference type="PANTHER" id="PTHR11469:SF1">
    <property type="entry name" value="GLUCOSE-6-PHOSPHATE ISOMERASE"/>
    <property type="match status" value="1"/>
</dbReference>
<comment type="function">
    <text evidence="8">Catalyzes the reversible isomerization of glucose-6-phosphate to fructose-6-phosphate.</text>
</comment>
<dbReference type="InterPro" id="IPR035482">
    <property type="entry name" value="SIS_PGI_2"/>
</dbReference>
<evidence type="ECO:0000256" key="5">
    <source>
        <dbReference type="ARBA" id="ARBA00023152"/>
    </source>
</evidence>
<dbReference type="Pfam" id="PF00342">
    <property type="entry name" value="PGI"/>
    <property type="match status" value="1"/>
</dbReference>
<keyword evidence="5 8" id="KW-0324">Glycolysis</keyword>
<dbReference type="EMBL" id="AP019309">
    <property type="protein sequence ID" value="BBH27117.1"/>
    <property type="molecule type" value="Genomic_DNA"/>
</dbReference>
<dbReference type="FunCoup" id="A0A3G9J7F0">
    <property type="interactions" value="374"/>
</dbReference>
<dbReference type="FunFam" id="3.40.50.10490:FF:000015">
    <property type="entry name" value="Glucose-6-phosphate isomerase"/>
    <property type="match status" value="1"/>
</dbReference>
<evidence type="ECO:0000256" key="6">
    <source>
        <dbReference type="ARBA" id="ARBA00023235"/>
    </source>
</evidence>
<proteinExistence type="inferred from homology"/>
<evidence type="ECO:0000256" key="9">
    <source>
        <dbReference type="RuleBase" id="RU000612"/>
    </source>
</evidence>
<keyword evidence="11" id="KW-1185">Reference proteome</keyword>
<dbReference type="InterPro" id="IPR018189">
    <property type="entry name" value="Phosphoglucose_isomerase_CS"/>
</dbReference>
<evidence type="ECO:0000256" key="7">
    <source>
        <dbReference type="ARBA" id="ARBA00029321"/>
    </source>
</evidence>
<dbReference type="SUPFAM" id="SSF53697">
    <property type="entry name" value="SIS domain"/>
    <property type="match status" value="1"/>
</dbReference>
<dbReference type="PRINTS" id="PR00662">
    <property type="entry name" value="G6PISOMERASE"/>
</dbReference>
<dbReference type="GO" id="GO:0005829">
    <property type="term" value="C:cytosol"/>
    <property type="evidence" value="ECO:0007669"/>
    <property type="project" value="TreeGrafter"/>
</dbReference>
<sequence>MIKVDLSHAKLAEDLNDYKDKVAEIHDMIHNKTGAGNDFLGWVELPTNYDKDEAARIKAKAAELSKEIDVLLVCGIGGSYLGARAAIEAINGLYPTNKVEILYIGNTFSSTYLAQIKEYVKDKEFGINVISKSGTTTETSVAFRIFKELLEETKGKEVAARRIVATTDAHKGALKTLADQEGYEEFVVPDDIGGRYSVLTAVGLFPIAMAGIDIDAMMEGAKAAQDHYNNPDLATNDAYKYGVARQILGKKYPAEMFVTYELQLSNVAEWWKQLFGESEGKEGKGILPHSAVFSTDLHSLGQFIQEGSKVLFETVLKVTKPQLDLTVPSDPDNLDNLNYLAGKTVDYVNKRACEGTIDAHVNVGGVPNIVIELDEMNAYSFGYMVYFFEKACALSVYLLGVNPFNQPGVEVYKKNMFKLLGKPGYEK</sequence>
<keyword evidence="6 8" id="KW-0413">Isomerase</keyword>
<evidence type="ECO:0000313" key="10">
    <source>
        <dbReference type="EMBL" id="BBH27117.1"/>
    </source>
</evidence>
<dbReference type="FunFam" id="3.40.50.10490:FF:000016">
    <property type="entry name" value="Glucose-6-phosphate isomerase"/>
    <property type="match status" value="1"/>
</dbReference>
<evidence type="ECO:0000256" key="2">
    <source>
        <dbReference type="ARBA" id="ARBA00006604"/>
    </source>
</evidence>
<dbReference type="PROSITE" id="PS00765">
    <property type="entry name" value="P_GLUCOSE_ISOMERASE_1"/>
    <property type="match status" value="1"/>
</dbReference>
<dbReference type="InterPro" id="IPR046348">
    <property type="entry name" value="SIS_dom_sf"/>
</dbReference>
<dbReference type="CDD" id="cd05015">
    <property type="entry name" value="SIS_PGI_1"/>
    <property type="match status" value="1"/>
</dbReference>
<dbReference type="RefSeq" id="WP_125119876.1">
    <property type="nucleotide sequence ID" value="NZ_AP019309.1"/>
</dbReference>
<keyword evidence="3 8" id="KW-0312">Gluconeogenesis</keyword>
<dbReference type="InParanoid" id="A0A3G9J7F0"/>
<accession>A0A3G9J7F0</accession>
<dbReference type="GO" id="GO:0097367">
    <property type="term" value="F:carbohydrate derivative binding"/>
    <property type="evidence" value="ECO:0007669"/>
    <property type="project" value="InterPro"/>
</dbReference>
<comment type="caution">
    <text evidence="8">Lacks conserved residue(s) required for the propagation of feature annotation.</text>
</comment>
<dbReference type="GO" id="GO:0006096">
    <property type="term" value="P:glycolytic process"/>
    <property type="evidence" value="ECO:0007669"/>
    <property type="project" value="UniProtKB-UniRule"/>
</dbReference>
<dbReference type="UniPathway" id="UPA00109">
    <property type="reaction ID" value="UER00181"/>
</dbReference>
<protein>
    <recommendedName>
        <fullName evidence="8">Glucose-6-phosphate isomerase</fullName>
        <shortName evidence="8">GPI</shortName>
        <ecNumber evidence="8">5.3.1.9</ecNumber>
    </recommendedName>
    <alternativeName>
        <fullName evidence="8">Phosphoglucose isomerase</fullName>
        <shortName evidence="8">PGI</shortName>
    </alternativeName>
    <alternativeName>
        <fullName evidence="8">Phosphohexose isomerase</fullName>
        <shortName evidence="8">PHI</shortName>
    </alternativeName>
</protein>